<feature type="compositionally biased region" description="Polar residues" evidence="1">
    <location>
        <begin position="42"/>
        <end position="56"/>
    </location>
</feature>
<dbReference type="Proteomes" id="UP001151071">
    <property type="component" value="Unassembled WGS sequence"/>
</dbReference>
<organism evidence="2 3">
    <name type="scientific">Brevibacillus thermoruber</name>
    <dbReference type="NCBI Taxonomy" id="33942"/>
    <lineage>
        <taxon>Bacteria</taxon>
        <taxon>Bacillati</taxon>
        <taxon>Bacillota</taxon>
        <taxon>Bacilli</taxon>
        <taxon>Bacillales</taxon>
        <taxon>Paenibacillaceae</taxon>
        <taxon>Brevibacillus</taxon>
    </lineage>
</organism>
<feature type="region of interest" description="Disordered" evidence="1">
    <location>
        <begin position="23"/>
        <end position="56"/>
    </location>
</feature>
<evidence type="ECO:0000313" key="3">
    <source>
        <dbReference type="Proteomes" id="UP001151071"/>
    </source>
</evidence>
<evidence type="ECO:0000313" key="2">
    <source>
        <dbReference type="EMBL" id="MDA5108235.1"/>
    </source>
</evidence>
<sequence>MAVAGRLEGCSNASGTLRFAATGRIGGGTGPDSLIEEDRARSQGNCQRKTNAIDTE</sequence>
<reference evidence="2" key="1">
    <citation type="submission" date="2022-12" db="EMBL/GenBank/DDBJ databases">
        <title>Draft genome sequence of the thermophilic strain Brevibacillus thermoruber HT42, isolated from Los Humeros, Puebla, Mexico, with biotechnological potential.</title>
        <authorList>
            <person name="Lara Sanchez J."/>
            <person name="Solis Palacios R."/>
            <person name="Bustos Baena A.S."/>
            <person name="Ruz Baez A.E."/>
            <person name="Espinosa Luna G."/>
            <person name="Oliart Ros R.M."/>
        </authorList>
    </citation>
    <scope>NUCLEOTIDE SEQUENCE</scope>
    <source>
        <strain evidence="2">HT42</strain>
    </source>
</reference>
<accession>A0A9X3TQ00</accession>
<gene>
    <name evidence="2" type="ORF">O3V59_07670</name>
</gene>
<protein>
    <submittedName>
        <fullName evidence="2">Uncharacterized protein</fullName>
    </submittedName>
</protein>
<name>A0A9X3TQ00_9BACL</name>
<dbReference type="EMBL" id="JAPYYP010000006">
    <property type="protein sequence ID" value="MDA5108235.1"/>
    <property type="molecule type" value="Genomic_DNA"/>
</dbReference>
<comment type="caution">
    <text evidence="2">The sequence shown here is derived from an EMBL/GenBank/DDBJ whole genome shotgun (WGS) entry which is preliminary data.</text>
</comment>
<evidence type="ECO:0000256" key="1">
    <source>
        <dbReference type="SAM" id="MobiDB-lite"/>
    </source>
</evidence>
<dbReference type="AlphaFoldDB" id="A0A9X3TQ00"/>
<dbReference type="RefSeq" id="WP_193746996.1">
    <property type="nucleotide sequence ID" value="NZ_JAPYYP010000006.1"/>
</dbReference>
<proteinExistence type="predicted"/>
<keyword evidence="3" id="KW-1185">Reference proteome</keyword>